<dbReference type="Gene3D" id="3.30.70.100">
    <property type="match status" value="1"/>
</dbReference>
<dbReference type="InterPro" id="IPR007138">
    <property type="entry name" value="ABM_dom"/>
</dbReference>
<organism evidence="2 3">
    <name type="scientific">Halalkalibacter krulwichiae</name>
    <dbReference type="NCBI Taxonomy" id="199441"/>
    <lineage>
        <taxon>Bacteria</taxon>
        <taxon>Bacillati</taxon>
        <taxon>Bacillota</taxon>
        <taxon>Bacilli</taxon>
        <taxon>Bacillales</taxon>
        <taxon>Bacillaceae</taxon>
        <taxon>Halalkalibacter</taxon>
    </lineage>
</organism>
<dbReference type="Pfam" id="PF03992">
    <property type="entry name" value="ABM"/>
    <property type="match status" value="1"/>
</dbReference>
<gene>
    <name evidence="2" type="primary">hmoB</name>
    <name evidence="2" type="ORF">BkAM31D_04540</name>
</gene>
<feature type="domain" description="ABM" evidence="1">
    <location>
        <begin position="56"/>
        <end position="151"/>
    </location>
</feature>
<dbReference type="PROSITE" id="PS51725">
    <property type="entry name" value="ABM"/>
    <property type="match status" value="1"/>
</dbReference>
<name>A0A1X9M924_9BACI</name>
<evidence type="ECO:0000313" key="3">
    <source>
        <dbReference type="Proteomes" id="UP000193006"/>
    </source>
</evidence>
<keyword evidence="2" id="KW-0560">Oxidoreductase</keyword>
<dbReference type="Proteomes" id="UP000193006">
    <property type="component" value="Chromosome"/>
</dbReference>
<proteinExistence type="predicted"/>
<dbReference type="PANTHER" id="PTHR34474:SF2">
    <property type="entry name" value="SIGNAL TRANSDUCTION PROTEIN TRAP"/>
    <property type="match status" value="1"/>
</dbReference>
<dbReference type="PANTHER" id="PTHR34474">
    <property type="entry name" value="SIGNAL TRANSDUCTION PROTEIN TRAP"/>
    <property type="match status" value="1"/>
</dbReference>
<dbReference type="SUPFAM" id="SSF54909">
    <property type="entry name" value="Dimeric alpha+beta barrel"/>
    <property type="match status" value="1"/>
</dbReference>
<dbReference type="InterPro" id="IPR011008">
    <property type="entry name" value="Dimeric_a/b-barrel"/>
</dbReference>
<dbReference type="AlphaFoldDB" id="A0A1X9M924"/>
<evidence type="ECO:0000259" key="1">
    <source>
        <dbReference type="PROSITE" id="PS51725"/>
    </source>
</evidence>
<dbReference type="GO" id="GO:0004392">
    <property type="term" value="F:heme oxygenase (decyclizing) activity"/>
    <property type="evidence" value="ECO:0007669"/>
    <property type="project" value="UniProtKB-EC"/>
</dbReference>
<protein>
    <submittedName>
        <fullName evidence="2">Heme-degrading monooxygenase HmoB</fullName>
        <ecNumber evidence="2">1.14.14.18</ecNumber>
    </submittedName>
</protein>
<accession>A0A1X9M924</accession>
<evidence type="ECO:0000313" key="2">
    <source>
        <dbReference type="EMBL" id="ARK29184.1"/>
    </source>
</evidence>
<dbReference type="InterPro" id="IPR050404">
    <property type="entry name" value="Heme-degrading_MO"/>
</dbReference>
<keyword evidence="3" id="KW-1185">Reference proteome</keyword>
<dbReference type="STRING" id="199441.BkAM31D_04540"/>
<keyword evidence="2" id="KW-0503">Monooxygenase</keyword>
<dbReference type="EMBL" id="CP020814">
    <property type="protein sequence ID" value="ARK29184.1"/>
    <property type="molecule type" value="Genomic_DNA"/>
</dbReference>
<dbReference type="KEGG" id="bkw:BkAM31D_04540"/>
<reference evidence="2 3" key="1">
    <citation type="submission" date="2017-04" db="EMBL/GenBank/DDBJ databases">
        <title>Bacillus krulwichiae AM31D Genome sequencing and assembly.</title>
        <authorList>
            <person name="Krulwich T.A."/>
            <person name="Anastor L."/>
            <person name="Ehrlich R."/>
            <person name="Ehrlich G.D."/>
            <person name="Janto B."/>
        </authorList>
    </citation>
    <scope>NUCLEOTIDE SEQUENCE [LARGE SCALE GENOMIC DNA]</scope>
    <source>
        <strain evidence="2 3">AM31D</strain>
    </source>
</reference>
<dbReference type="RefSeq" id="WP_066155848.1">
    <property type="nucleotide sequence ID" value="NZ_CP020814.1"/>
</dbReference>
<dbReference type="EC" id="1.14.14.18" evidence="2"/>
<sequence>MREASIVEIIEPLAVKGLIMQGETNKHQYIEEKIAHPAAKHYVIFSETGEFSETGYVVINNIPVTEEGRGDFEERFQNRAQLVETEPGFQAIRILRPLNDDTYAVMTVWDDEESFQNWQKSKSYENAHKKRGTQQALTPTIFPRKSFVTTFSATLSE</sequence>